<dbReference type="EMBL" id="BDDD01000380">
    <property type="protein sequence ID" value="GAV65033.1"/>
    <property type="molecule type" value="Genomic_DNA"/>
</dbReference>
<dbReference type="AlphaFoldDB" id="A0A1Q3BB80"/>
<evidence type="ECO:0008006" key="3">
    <source>
        <dbReference type="Google" id="ProtNLM"/>
    </source>
</evidence>
<evidence type="ECO:0000313" key="1">
    <source>
        <dbReference type="EMBL" id="GAV65033.1"/>
    </source>
</evidence>
<protein>
    <recommendedName>
        <fullName evidence="3">MULE transposase domain-containing protein</fullName>
    </recommendedName>
</protein>
<gene>
    <name evidence="1" type="ORF">CFOL_v3_08548</name>
</gene>
<dbReference type="InParanoid" id="A0A1Q3BB80"/>
<name>A0A1Q3BB80_CEPFO</name>
<proteinExistence type="predicted"/>
<dbReference type="PANTHER" id="PTHR31973:SF197">
    <property type="entry name" value="SWIM-TYPE DOMAIN-CONTAINING PROTEIN"/>
    <property type="match status" value="1"/>
</dbReference>
<sequence>MCKRARNRVKEELRGSHIEEFSQLNDELGLVDSILNVFLNCEHRMCARHIYANWSKTFRGLELKKLFWRIVKAGTMPEYEELMGIMEKKCPEGHKEMILRSTPHWCRMLFKTSVKCDSVDNNMSKTFNGWILEA</sequence>
<dbReference type="OrthoDB" id="1300239at2759"/>
<dbReference type="Proteomes" id="UP000187406">
    <property type="component" value="Unassembled WGS sequence"/>
</dbReference>
<dbReference type="PANTHER" id="PTHR31973">
    <property type="entry name" value="POLYPROTEIN, PUTATIVE-RELATED"/>
    <property type="match status" value="1"/>
</dbReference>
<keyword evidence="2" id="KW-1185">Reference proteome</keyword>
<organism evidence="1 2">
    <name type="scientific">Cephalotus follicularis</name>
    <name type="common">Albany pitcher plant</name>
    <dbReference type="NCBI Taxonomy" id="3775"/>
    <lineage>
        <taxon>Eukaryota</taxon>
        <taxon>Viridiplantae</taxon>
        <taxon>Streptophyta</taxon>
        <taxon>Embryophyta</taxon>
        <taxon>Tracheophyta</taxon>
        <taxon>Spermatophyta</taxon>
        <taxon>Magnoliopsida</taxon>
        <taxon>eudicotyledons</taxon>
        <taxon>Gunneridae</taxon>
        <taxon>Pentapetalae</taxon>
        <taxon>rosids</taxon>
        <taxon>fabids</taxon>
        <taxon>Oxalidales</taxon>
        <taxon>Cephalotaceae</taxon>
        <taxon>Cephalotus</taxon>
    </lineage>
</organism>
<accession>A0A1Q3BB80</accession>
<evidence type="ECO:0000313" key="2">
    <source>
        <dbReference type="Proteomes" id="UP000187406"/>
    </source>
</evidence>
<comment type="caution">
    <text evidence="1">The sequence shown here is derived from an EMBL/GenBank/DDBJ whole genome shotgun (WGS) entry which is preliminary data.</text>
</comment>
<reference evidence="2" key="1">
    <citation type="submission" date="2016-04" db="EMBL/GenBank/DDBJ databases">
        <title>Cephalotus genome sequencing.</title>
        <authorList>
            <person name="Fukushima K."/>
            <person name="Hasebe M."/>
            <person name="Fang X."/>
        </authorList>
    </citation>
    <scope>NUCLEOTIDE SEQUENCE [LARGE SCALE GENOMIC DNA]</scope>
    <source>
        <strain evidence="2">cv. St1</strain>
    </source>
</reference>